<organism evidence="2">
    <name type="scientific">Mustela putorius furo</name>
    <name type="common">European domestic ferret</name>
    <name type="synonym">Mustela furo</name>
    <dbReference type="NCBI Taxonomy" id="9669"/>
    <lineage>
        <taxon>Eukaryota</taxon>
        <taxon>Metazoa</taxon>
        <taxon>Chordata</taxon>
        <taxon>Craniata</taxon>
        <taxon>Vertebrata</taxon>
        <taxon>Euteleostomi</taxon>
        <taxon>Mammalia</taxon>
        <taxon>Eutheria</taxon>
        <taxon>Laurasiatheria</taxon>
        <taxon>Carnivora</taxon>
        <taxon>Caniformia</taxon>
        <taxon>Musteloidea</taxon>
        <taxon>Mustelidae</taxon>
        <taxon>Mustelinae</taxon>
        <taxon>Mustela</taxon>
    </lineage>
</organism>
<evidence type="ECO:0000313" key="2">
    <source>
        <dbReference type="Ensembl" id="ENSMPUP00000009619.1"/>
    </source>
</evidence>
<dbReference type="InParanoid" id="M3YE62"/>
<feature type="compositionally biased region" description="Polar residues" evidence="1">
    <location>
        <begin position="41"/>
        <end position="53"/>
    </location>
</feature>
<reference evidence="2" key="1">
    <citation type="submission" date="2024-06" db="UniProtKB">
        <authorList>
            <consortium name="Ensembl"/>
        </authorList>
    </citation>
    <scope>IDENTIFICATION</scope>
</reference>
<evidence type="ECO:0000256" key="1">
    <source>
        <dbReference type="SAM" id="MobiDB-lite"/>
    </source>
</evidence>
<dbReference type="AlphaFoldDB" id="M3YE62"/>
<dbReference type="Ensembl" id="ENSMPUT00000009775.1">
    <property type="protein sequence ID" value="ENSMPUP00000009619.1"/>
    <property type="gene ID" value="ENSMPUG00000009695.1"/>
</dbReference>
<accession>M3YE62</accession>
<dbReference type="HOGENOM" id="CLU_2229292_0_0_1"/>
<protein>
    <submittedName>
        <fullName evidence="2">Uncharacterized protein</fullName>
    </submittedName>
</protein>
<name>M3YE62_MUSPF</name>
<sequence length="105" mass="11327">FLPENEKLAITRFPRKQPGPGPEHIGEAKAPEFSIGLAPATPSSPHTRLSSRQGPARRLQVRPSQALGPPLAGDCLLAGFVRRKRLLSPYDLPEQGVPENGLTLC</sequence>
<feature type="region of interest" description="Disordered" evidence="1">
    <location>
        <begin position="1"/>
        <end position="66"/>
    </location>
</feature>
<proteinExistence type="predicted"/>
<dbReference type="EMBL" id="AEYP01064963">
    <property type="status" value="NOT_ANNOTATED_CDS"/>
    <property type="molecule type" value="Genomic_DNA"/>
</dbReference>